<dbReference type="Proteomes" id="UP000288395">
    <property type="component" value="Unassembled WGS sequence"/>
</dbReference>
<dbReference type="GO" id="GO:0005829">
    <property type="term" value="C:cytosol"/>
    <property type="evidence" value="ECO:0007669"/>
    <property type="project" value="TreeGrafter"/>
</dbReference>
<dbReference type="InterPro" id="IPR035476">
    <property type="entry name" value="SIS_PGI_1"/>
</dbReference>
<comment type="function">
    <text evidence="7">Catalyzes the reversible isomerization of glucose-6-phosphate to fructose-6-phosphate.</text>
</comment>
<dbReference type="InterPro" id="IPR023096">
    <property type="entry name" value="G6P_Isomerase_C"/>
</dbReference>
<dbReference type="AlphaFoldDB" id="A0A432VTC5"/>
<dbReference type="PRINTS" id="PR00662">
    <property type="entry name" value="G6PISOMERASE"/>
</dbReference>
<evidence type="ECO:0000256" key="2">
    <source>
        <dbReference type="ARBA" id="ARBA00006604"/>
    </source>
</evidence>
<feature type="active site" description="Proton donor" evidence="7">
    <location>
        <position position="350"/>
    </location>
</feature>
<accession>A0A432VTC5</accession>
<dbReference type="GO" id="GO:0048029">
    <property type="term" value="F:monosaccharide binding"/>
    <property type="evidence" value="ECO:0007669"/>
    <property type="project" value="TreeGrafter"/>
</dbReference>
<keyword evidence="5 7" id="KW-0413">Isomerase</keyword>
<comment type="similarity">
    <text evidence="2 7 8">Belongs to the GPI family.</text>
</comment>
<dbReference type="OrthoDB" id="140919at2"/>
<dbReference type="PANTHER" id="PTHR11469">
    <property type="entry name" value="GLUCOSE-6-PHOSPHATE ISOMERASE"/>
    <property type="match status" value="1"/>
</dbReference>
<evidence type="ECO:0000256" key="5">
    <source>
        <dbReference type="ARBA" id="ARBA00023235"/>
    </source>
</evidence>
<dbReference type="GO" id="GO:0006094">
    <property type="term" value="P:gluconeogenesis"/>
    <property type="evidence" value="ECO:0007669"/>
    <property type="project" value="UniProtKB-UniRule"/>
</dbReference>
<comment type="caution">
    <text evidence="9">The sequence shown here is derived from an EMBL/GenBank/DDBJ whole genome shotgun (WGS) entry which is preliminary data.</text>
</comment>
<protein>
    <recommendedName>
        <fullName evidence="7">Glucose-6-phosphate isomerase</fullName>
        <shortName evidence="7">GPI</shortName>
        <ecNumber evidence="7">5.3.1.9</ecNumber>
    </recommendedName>
    <alternativeName>
        <fullName evidence="7">Phosphoglucose isomerase</fullName>
        <shortName evidence="7">PGI</shortName>
    </alternativeName>
    <alternativeName>
        <fullName evidence="7">Phosphohexose isomerase</fullName>
        <shortName evidence="7">PHI</shortName>
    </alternativeName>
</protein>
<dbReference type="Gene3D" id="1.10.1390.10">
    <property type="match status" value="1"/>
</dbReference>
<evidence type="ECO:0000256" key="6">
    <source>
        <dbReference type="ARBA" id="ARBA00029321"/>
    </source>
</evidence>
<keyword evidence="7" id="KW-0963">Cytoplasm</keyword>
<dbReference type="PROSITE" id="PS51463">
    <property type="entry name" value="P_GLUCOSE_ISOMERASE_3"/>
    <property type="match status" value="1"/>
</dbReference>
<dbReference type="InterPro" id="IPR018189">
    <property type="entry name" value="Phosphoglucose_isomerase_CS"/>
</dbReference>
<reference evidence="10" key="1">
    <citation type="journal article" date="2018" name="Front. Microbiol.">
        <title>Genome-Based Analysis Reveals the Taxonomy and Diversity of the Family Idiomarinaceae.</title>
        <authorList>
            <person name="Liu Y."/>
            <person name="Lai Q."/>
            <person name="Shao Z."/>
        </authorList>
    </citation>
    <scope>NUCLEOTIDE SEQUENCE [LARGE SCALE GENOMIC DNA]</scope>
    <source>
        <strain evidence="10">GBPy7</strain>
    </source>
</reference>
<keyword evidence="3 7" id="KW-0312">Gluconeogenesis</keyword>
<name>A0A432VTC5_9GAMM</name>
<dbReference type="InterPro" id="IPR001672">
    <property type="entry name" value="G6P_Isomerase"/>
</dbReference>
<dbReference type="EMBL" id="PIPJ01000007">
    <property type="protein sequence ID" value="RUO19637.1"/>
    <property type="molecule type" value="Genomic_DNA"/>
</dbReference>
<comment type="subcellular location">
    <subcellularLocation>
        <location evidence="7">Cytoplasm</location>
    </subcellularLocation>
</comment>
<evidence type="ECO:0000256" key="3">
    <source>
        <dbReference type="ARBA" id="ARBA00022432"/>
    </source>
</evidence>
<evidence type="ECO:0000313" key="10">
    <source>
        <dbReference type="Proteomes" id="UP000288395"/>
    </source>
</evidence>
<dbReference type="GO" id="GO:0004347">
    <property type="term" value="F:glucose-6-phosphate isomerase activity"/>
    <property type="evidence" value="ECO:0007669"/>
    <property type="project" value="UniProtKB-UniRule"/>
</dbReference>
<keyword evidence="10" id="KW-1185">Reference proteome</keyword>
<gene>
    <name evidence="7" type="primary">pgi</name>
    <name evidence="9" type="ORF">CWE08_09400</name>
</gene>
<feature type="active site" evidence="7">
    <location>
        <position position="381"/>
    </location>
</feature>
<dbReference type="EC" id="5.3.1.9" evidence="7"/>
<dbReference type="CDD" id="cd05016">
    <property type="entry name" value="SIS_PGI_2"/>
    <property type="match status" value="1"/>
</dbReference>
<dbReference type="UniPathway" id="UPA00109">
    <property type="reaction ID" value="UER00181"/>
</dbReference>
<dbReference type="GO" id="GO:0051156">
    <property type="term" value="P:glucose 6-phosphate metabolic process"/>
    <property type="evidence" value="ECO:0007669"/>
    <property type="project" value="TreeGrafter"/>
</dbReference>
<evidence type="ECO:0000313" key="9">
    <source>
        <dbReference type="EMBL" id="RUO19637.1"/>
    </source>
</evidence>
<evidence type="ECO:0000256" key="1">
    <source>
        <dbReference type="ARBA" id="ARBA00004926"/>
    </source>
</evidence>
<dbReference type="PANTHER" id="PTHR11469:SF1">
    <property type="entry name" value="GLUCOSE-6-PHOSPHATE ISOMERASE"/>
    <property type="match status" value="1"/>
</dbReference>
<dbReference type="GO" id="GO:0097367">
    <property type="term" value="F:carbohydrate derivative binding"/>
    <property type="evidence" value="ECO:0007669"/>
    <property type="project" value="InterPro"/>
</dbReference>
<dbReference type="UniPathway" id="UPA00138"/>
<sequence length="528" mass="57791">MANASSPANTLPEMGARSAPSEMKVREAFCGDLIFDWSYQFLSPEALQEFAAKRLPQDFSARRSELLDGRYMNVTEEREVSHVLTRGRNSVLRDTGAANGGENSKFARIVRRLRSGQWLGATGKPITDVVNIGVGGSDLGPLMTSFALREFASDIRQHDLRTHFVSSMDGGQLYAVLPICDPETTLFIVASKSFGTSDTFANVDTVKCWVKECFAELSDDAVGNDWLTAWLEHHVIGVSANVEKMTNYGIPPAHQLVFEESVGGRFSLWSSIGLAIATTCGTRVFQRLLAGAAEMDEHFATAPLSENIPMLMALIGVYNREERGINNIAILPYDGRFRHLPSYLQQLDMESNGKQYTATGAALSAPTGPIVWGGFGPNGQHAFFQHLHQGYDAFTADFVCVLHRAAPQFSESVAAALNEQQKLSVANCLAHRRLMAFGKESETPTEHYPGGHPTSLFALKELTPESFGAIIAAYEHKVFTQGLIWGLNSFDQPGVEQGKKVAIDTLARIEGKSEQSFDASTDAIIRMI</sequence>
<evidence type="ECO:0000256" key="8">
    <source>
        <dbReference type="RuleBase" id="RU000612"/>
    </source>
</evidence>
<dbReference type="HAMAP" id="MF_00473">
    <property type="entry name" value="G6P_isomerase"/>
    <property type="match status" value="1"/>
</dbReference>
<dbReference type="Pfam" id="PF00342">
    <property type="entry name" value="PGI"/>
    <property type="match status" value="1"/>
</dbReference>
<dbReference type="InterPro" id="IPR035482">
    <property type="entry name" value="SIS_PGI_2"/>
</dbReference>
<dbReference type="NCBIfam" id="NF001211">
    <property type="entry name" value="PRK00179.1"/>
    <property type="match status" value="1"/>
</dbReference>
<organism evidence="9 10">
    <name type="scientific">Aliidiomarina iranensis</name>
    <dbReference type="NCBI Taxonomy" id="1434071"/>
    <lineage>
        <taxon>Bacteria</taxon>
        <taxon>Pseudomonadati</taxon>
        <taxon>Pseudomonadota</taxon>
        <taxon>Gammaproteobacteria</taxon>
        <taxon>Alteromonadales</taxon>
        <taxon>Idiomarinaceae</taxon>
        <taxon>Aliidiomarina</taxon>
    </lineage>
</organism>
<keyword evidence="4 7" id="KW-0324">Glycolysis</keyword>
<evidence type="ECO:0000256" key="4">
    <source>
        <dbReference type="ARBA" id="ARBA00023152"/>
    </source>
</evidence>
<proteinExistence type="inferred from homology"/>
<dbReference type="PROSITE" id="PS00174">
    <property type="entry name" value="P_GLUCOSE_ISOMERASE_2"/>
    <property type="match status" value="1"/>
</dbReference>
<comment type="pathway">
    <text evidence="7">Carbohydrate biosynthesis; gluconeogenesis.</text>
</comment>
<dbReference type="CDD" id="cd05015">
    <property type="entry name" value="SIS_PGI_1"/>
    <property type="match status" value="1"/>
</dbReference>
<feature type="active site" evidence="7">
    <location>
        <position position="499"/>
    </location>
</feature>
<dbReference type="InterPro" id="IPR046348">
    <property type="entry name" value="SIS_dom_sf"/>
</dbReference>
<evidence type="ECO:0000256" key="7">
    <source>
        <dbReference type="HAMAP-Rule" id="MF_00473"/>
    </source>
</evidence>
<dbReference type="SUPFAM" id="SSF53697">
    <property type="entry name" value="SIS domain"/>
    <property type="match status" value="1"/>
</dbReference>
<comment type="catalytic activity">
    <reaction evidence="6 7 8">
        <text>alpha-D-glucose 6-phosphate = beta-D-fructose 6-phosphate</text>
        <dbReference type="Rhea" id="RHEA:11816"/>
        <dbReference type="ChEBI" id="CHEBI:57634"/>
        <dbReference type="ChEBI" id="CHEBI:58225"/>
        <dbReference type="EC" id="5.3.1.9"/>
    </reaction>
</comment>
<dbReference type="Gene3D" id="3.40.50.10490">
    <property type="entry name" value="Glucose-6-phosphate isomerase like protein, domain 1"/>
    <property type="match status" value="2"/>
</dbReference>
<comment type="pathway">
    <text evidence="1 7 8">Carbohydrate degradation; glycolysis; D-glyceraldehyde 3-phosphate and glycerone phosphate from D-glucose: step 2/4.</text>
</comment>
<dbReference type="PROSITE" id="PS00765">
    <property type="entry name" value="P_GLUCOSE_ISOMERASE_1"/>
    <property type="match status" value="1"/>
</dbReference>
<dbReference type="GO" id="GO:0006096">
    <property type="term" value="P:glycolytic process"/>
    <property type="evidence" value="ECO:0007669"/>
    <property type="project" value="UniProtKB-UniRule"/>
</dbReference>